<proteinExistence type="predicted"/>
<gene>
    <name evidence="3" type="ORF">KFE25_004519</name>
</gene>
<dbReference type="OrthoDB" id="10684396at2759"/>
<keyword evidence="4" id="KW-1185">Reference proteome</keyword>
<feature type="coiled-coil region" evidence="1">
    <location>
        <begin position="211"/>
        <end position="265"/>
    </location>
</feature>
<organism evidence="3 4">
    <name type="scientific">Diacronema lutheri</name>
    <name type="common">Unicellular marine alga</name>
    <name type="synonym">Monochrysis lutheri</name>
    <dbReference type="NCBI Taxonomy" id="2081491"/>
    <lineage>
        <taxon>Eukaryota</taxon>
        <taxon>Haptista</taxon>
        <taxon>Haptophyta</taxon>
        <taxon>Pavlovophyceae</taxon>
        <taxon>Pavlovales</taxon>
        <taxon>Pavlovaceae</taxon>
        <taxon>Diacronema</taxon>
    </lineage>
</organism>
<evidence type="ECO:0000313" key="3">
    <source>
        <dbReference type="EMBL" id="KAG8458378.1"/>
    </source>
</evidence>
<protein>
    <submittedName>
        <fullName evidence="3">Uncharacterized protein</fullName>
    </submittedName>
</protein>
<keyword evidence="1" id="KW-0175">Coiled coil</keyword>
<reference evidence="3" key="1">
    <citation type="submission" date="2021-05" db="EMBL/GenBank/DDBJ databases">
        <title>The genome of the haptophyte Pavlova lutheri (Diacronema luteri, Pavlovales) - a model for lipid biosynthesis in eukaryotic algae.</title>
        <authorList>
            <person name="Hulatt C.J."/>
            <person name="Posewitz M.C."/>
        </authorList>
    </citation>
    <scope>NUCLEOTIDE SEQUENCE</scope>
    <source>
        <strain evidence="3">NIVA-4/92</strain>
    </source>
</reference>
<sequence length="554" mass="53920">MRPSGCALYFTGLGGTHPALRSTLGADAPRFVVSSGGILVPKPPAPAGLAGCADVSFLAEATAAASSARSPSPTCAPPATARAARARSLLSPRAATAASGSPRRAPATGARAGESSRFAAASVAAAGDALGADELLLGATSERRALPASRADVLALAHRLDAALGRAAHDRNRQLALWKIAHAELLSQVRGQCVERAELLGRSHAVLVGASEQLEAQIRALRSEHAEASEVRRLDARLRSAEAANARLVRANARLEAEIEAERAAARGEAAAADAANPARRLASGATLAHALVPPAARAAPPAAARAQRDRPGMVGGRRGDAARGGGHLSLGAQLDSLAAMAAAAAPAGASANAEPFAPPGGITARTAAAAAAARAASIVRSPPVGLTPPHARATLLANVSSALAVLPEPDRLDLLLELCAEVSTPGGGDTTGEVAQHGSGASDGGGGGGGDGGGCGGGGDGGGCGGGGDGGGGASGGGGGGGGGGSADARGGVASRVDALCSLYVAGFDETERRAFVSRALADASALERRGMLESAFQALSARAVGVCAQAAS</sequence>
<feature type="compositionally biased region" description="Basic and acidic residues" evidence="2">
    <location>
        <begin position="307"/>
        <end position="322"/>
    </location>
</feature>
<evidence type="ECO:0000256" key="1">
    <source>
        <dbReference type="SAM" id="Coils"/>
    </source>
</evidence>
<feature type="region of interest" description="Disordered" evidence="2">
    <location>
        <begin position="91"/>
        <end position="113"/>
    </location>
</feature>
<feature type="compositionally biased region" description="Low complexity" evidence="2">
    <location>
        <begin position="296"/>
        <end position="306"/>
    </location>
</feature>
<evidence type="ECO:0000256" key="2">
    <source>
        <dbReference type="SAM" id="MobiDB-lite"/>
    </source>
</evidence>
<feature type="region of interest" description="Disordered" evidence="2">
    <location>
        <begin position="427"/>
        <end position="448"/>
    </location>
</feature>
<comment type="caution">
    <text evidence="3">The sequence shown here is derived from an EMBL/GenBank/DDBJ whole genome shotgun (WGS) entry which is preliminary data.</text>
</comment>
<dbReference type="OMA" id="LWEEDWG"/>
<dbReference type="AlphaFoldDB" id="A0A8J6C8D4"/>
<dbReference type="EMBL" id="JAGTXO010000052">
    <property type="protein sequence ID" value="KAG8458378.1"/>
    <property type="molecule type" value="Genomic_DNA"/>
</dbReference>
<dbReference type="Proteomes" id="UP000751190">
    <property type="component" value="Unassembled WGS sequence"/>
</dbReference>
<name>A0A8J6C8D4_DIALT</name>
<feature type="region of interest" description="Disordered" evidence="2">
    <location>
        <begin position="296"/>
        <end position="325"/>
    </location>
</feature>
<evidence type="ECO:0000313" key="4">
    <source>
        <dbReference type="Proteomes" id="UP000751190"/>
    </source>
</evidence>
<accession>A0A8J6C8D4</accession>